<keyword evidence="3" id="KW-0812">Transmembrane</keyword>
<protein>
    <submittedName>
        <fullName evidence="13">Leucine-rich repeat receptor-like serine/threonine-protein kinase BAM2</fullName>
    </submittedName>
</protein>
<feature type="signal peptide" evidence="10">
    <location>
        <begin position="1"/>
        <end position="28"/>
    </location>
</feature>
<evidence type="ECO:0000256" key="10">
    <source>
        <dbReference type="SAM" id="SignalP"/>
    </source>
</evidence>
<keyword evidence="2" id="KW-0433">Leucine-rich repeat</keyword>
<dbReference type="InterPro" id="IPR046956">
    <property type="entry name" value="RLP23-like"/>
</dbReference>
<dbReference type="InterPro" id="IPR032675">
    <property type="entry name" value="LRR_dom_sf"/>
</dbReference>
<dbReference type="PANTHER" id="PTHR48061:SF2">
    <property type="entry name" value="RECEPTOR LIKE PROTEIN 30-LIKE"/>
    <property type="match status" value="1"/>
</dbReference>
<dbReference type="PANTHER" id="PTHR48061">
    <property type="entry name" value="LEUCINE-RICH REPEAT RECEPTOR PROTEIN KINASE EMS1-LIKE-RELATED"/>
    <property type="match status" value="1"/>
</dbReference>
<keyword evidence="9" id="KW-0325">Glycoprotein</keyword>
<dbReference type="RefSeq" id="XP_022734204.1">
    <property type="nucleotide sequence ID" value="XM_022878469.1"/>
</dbReference>
<keyword evidence="8" id="KW-0675">Receptor</keyword>
<organism evidence="12 13">
    <name type="scientific">Durio zibethinus</name>
    <name type="common">Durian</name>
    <dbReference type="NCBI Taxonomy" id="66656"/>
    <lineage>
        <taxon>Eukaryota</taxon>
        <taxon>Viridiplantae</taxon>
        <taxon>Streptophyta</taxon>
        <taxon>Embryophyta</taxon>
        <taxon>Tracheophyta</taxon>
        <taxon>Spermatophyta</taxon>
        <taxon>Magnoliopsida</taxon>
        <taxon>eudicotyledons</taxon>
        <taxon>Gunneridae</taxon>
        <taxon>Pentapetalae</taxon>
        <taxon>rosids</taxon>
        <taxon>malvids</taxon>
        <taxon>Malvales</taxon>
        <taxon>Malvaceae</taxon>
        <taxon>Helicteroideae</taxon>
        <taxon>Durio</taxon>
    </lineage>
</organism>
<evidence type="ECO:0000313" key="12">
    <source>
        <dbReference type="Proteomes" id="UP000515121"/>
    </source>
</evidence>
<dbReference type="Pfam" id="PF00560">
    <property type="entry name" value="LRR_1"/>
    <property type="match status" value="2"/>
</dbReference>
<dbReference type="Proteomes" id="UP000515121">
    <property type="component" value="Unplaced"/>
</dbReference>
<feature type="domain" description="Leucine-rich repeat-containing N-terminal plant-type" evidence="11">
    <location>
        <begin position="38"/>
        <end position="81"/>
    </location>
</feature>
<evidence type="ECO:0000256" key="3">
    <source>
        <dbReference type="ARBA" id="ARBA00022692"/>
    </source>
</evidence>
<keyword evidence="5" id="KW-0677">Repeat</keyword>
<dbReference type="InterPro" id="IPR013210">
    <property type="entry name" value="LRR_N_plant-typ"/>
</dbReference>
<feature type="chain" id="PRO_5028222906" evidence="10">
    <location>
        <begin position="29"/>
        <end position="301"/>
    </location>
</feature>
<evidence type="ECO:0000256" key="1">
    <source>
        <dbReference type="ARBA" id="ARBA00004479"/>
    </source>
</evidence>
<evidence type="ECO:0000256" key="6">
    <source>
        <dbReference type="ARBA" id="ARBA00022989"/>
    </source>
</evidence>
<dbReference type="AlphaFoldDB" id="A0A6P5Y195"/>
<keyword evidence="7" id="KW-0472">Membrane</keyword>
<evidence type="ECO:0000256" key="4">
    <source>
        <dbReference type="ARBA" id="ARBA00022729"/>
    </source>
</evidence>
<gene>
    <name evidence="13" type="primary">LOC111287801</name>
</gene>
<dbReference type="KEGG" id="dzi:111287801"/>
<dbReference type="Pfam" id="PF08263">
    <property type="entry name" value="LRRNT_2"/>
    <property type="match status" value="1"/>
</dbReference>
<keyword evidence="6" id="KW-1133">Transmembrane helix</keyword>
<sequence length="301" mass="34122">MSPLHILISFFLPTFFLLSCSSIPIVLSKTTIQSQCLDDQRSALVQLQQDLYFSPHFTFSSKVELWDLKTDYCSWNGVTCDALGHVIGLDLNYKTLSGTFQSIFDLHHLQRLNFAGNNFNTTLFPYRFEGLPNLTHLNLSDSCFHGQIPMAISHLTRLVSLDLSNQDYCYRRNDVDYYPTLKVEKPNFNSLIKNLMFLKELYLDSVSISTQGTKWCEIISSSLPNLHVLSMSSCGLTGPLCSSFSTLHFLSKLNLDNNPISYLPPNFLGISSRLVSLSLRNCNLCGHFPTEVFLLPKMPKH</sequence>
<evidence type="ECO:0000256" key="7">
    <source>
        <dbReference type="ARBA" id="ARBA00023136"/>
    </source>
</evidence>
<dbReference type="OrthoDB" id="1394818at2759"/>
<dbReference type="Gene3D" id="3.80.10.10">
    <property type="entry name" value="Ribonuclease Inhibitor"/>
    <property type="match status" value="2"/>
</dbReference>
<accession>A0A6P5Y195</accession>
<dbReference type="Pfam" id="PF13855">
    <property type="entry name" value="LRR_8"/>
    <property type="match status" value="1"/>
</dbReference>
<evidence type="ECO:0000256" key="2">
    <source>
        <dbReference type="ARBA" id="ARBA00022614"/>
    </source>
</evidence>
<evidence type="ECO:0000256" key="8">
    <source>
        <dbReference type="ARBA" id="ARBA00023170"/>
    </source>
</evidence>
<reference evidence="13" key="1">
    <citation type="submission" date="2025-08" db="UniProtKB">
        <authorList>
            <consortium name="RefSeq"/>
        </authorList>
    </citation>
    <scope>IDENTIFICATION</scope>
    <source>
        <tissue evidence="13">Fruit stalk</tissue>
    </source>
</reference>
<keyword evidence="4 10" id="KW-0732">Signal</keyword>
<dbReference type="SUPFAM" id="SSF52058">
    <property type="entry name" value="L domain-like"/>
    <property type="match status" value="1"/>
</dbReference>
<dbReference type="InterPro" id="IPR001611">
    <property type="entry name" value="Leu-rich_rpt"/>
</dbReference>
<proteinExistence type="predicted"/>
<name>A0A6P5Y195_DURZI</name>
<evidence type="ECO:0000256" key="9">
    <source>
        <dbReference type="ARBA" id="ARBA00023180"/>
    </source>
</evidence>
<comment type="subcellular location">
    <subcellularLocation>
        <location evidence="1">Membrane</location>
        <topology evidence="1">Single-pass type I membrane protein</topology>
    </subcellularLocation>
</comment>
<evidence type="ECO:0000256" key="5">
    <source>
        <dbReference type="ARBA" id="ARBA00022737"/>
    </source>
</evidence>
<evidence type="ECO:0000313" key="13">
    <source>
        <dbReference type="RefSeq" id="XP_022734204.1"/>
    </source>
</evidence>
<dbReference type="GeneID" id="111287801"/>
<keyword evidence="12" id="KW-1185">Reference proteome</keyword>
<dbReference type="GO" id="GO:0016020">
    <property type="term" value="C:membrane"/>
    <property type="evidence" value="ECO:0007669"/>
    <property type="project" value="UniProtKB-SubCell"/>
</dbReference>
<evidence type="ECO:0000259" key="11">
    <source>
        <dbReference type="Pfam" id="PF08263"/>
    </source>
</evidence>